<organism evidence="1 2">
    <name type="scientific">Gossypium barbadense</name>
    <name type="common">Sea Island cotton</name>
    <name type="synonym">Hibiscus barbadensis</name>
    <dbReference type="NCBI Taxonomy" id="3634"/>
    <lineage>
        <taxon>Eukaryota</taxon>
        <taxon>Viridiplantae</taxon>
        <taxon>Streptophyta</taxon>
        <taxon>Embryophyta</taxon>
        <taxon>Tracheophyta</taxon>
        <taxon>Spermatophyta</taxon>
        <taxon>Magnoliopsida</taxon>
        <taxon>eudicotyledons</taxon>
        <taxon>Gunneridae</taxon>
        <taxon>Pentapetalae</taxon>
        <taxon>rosids</taxon>
        <taxon>malvids</taxon>
        <taxon>Malvales</taxon>
        <taxon>Malvaceae</taxon>
        <taxon>Malvoideae</taxon>
        <taxon>Gossypium</taxon>
    </lineage>
</organism>
<evidence type="ECO:0000313" key="1">
    <source>
        <dbReference type="EMBL" id="PPS00296.1"/>
    </source>
</evidence>
<name>A0A2P5XAE0_GOSBA</name>
<dbReference type="EMBL" id="KZ665324">
    <property type="protein sequence ID" value="PPS00296.1"/>
    <property type="molecule type" value="Genomic_DNA"/>
</dbReference>
<accession>A0A2P5XAE0</accession>
<dbReference type="Proteomes" id="UP000239757">
    <property type="component" value="Unassembled WGS sequence"/>
</dbReference>
<reference evidence="1 2" key="1">
    <citation type="submission" date="2015-01" db="EMBL/GenBank/DDBJ databases">
        <title>Genome of allotetraploid Gossypium barbadense reveals genomic plasticity and fiber elongation in cotton evolution.</title>
        <authorList>
            <person name="Chen X."/>
            <person name="Liu X."/>
            <person name="Zhao B."/>
            <person name="Zheng H."/>
            <person name="Hu Y."/>
            <person name="Lu G."/>
            <person name="Yang C."/>
            <person name="Chen J."/>
            <person name="Shan C."/>
            <person name="Zhang L."/>
            <person name="Zhou Y."/>
            <person name="Wang L."/>
            <person name="Guo W."/>
            <person name="Bai Y."/>
            <person name="Ruan J."/>
            <person name="Shangguan X."/>
            <person name="Mao Y."/>
            <person name="Jiang J."/>
            <person name="Zhu Y."/>
            <person name="Lei J."/>
            <person name="Kang H."/>
            <person name="Chen S."/>
            <person name="He X."/>
            <person name="Wang R."/>
            <person name="Wang Y."/>
            <person name="Chen J."/>
            <person name="Wang L."/>
            <person name="Yu S."/>
            <person name="Wang B."/>
            <person name="Wei J."/>
            <person name="Song S."/>
            <person name="Lu X."/>
            <person name="Gao Z."/>
            <person name="Gu W."/>
            <person name="Deng X."/>
            <person name="Ma D."/>
            <person name="Wang S."/>
            <person name="Liang W."/>
            <person name="Fang L."/>
            <person name="Cai C."/>
            <person name="Zhu X."/>
            <person name="Zhou B."/>
            <person name="Zhang Y."/>
            <person name="Chen Z."/>
            <person name="Xu S."/>
            <person name="Zhu R."/>
            <person name="Wang S."/>
            <person name="Zhang T."/>
            <person name="Zhao G."/>
        </authorList>
    </citation>
    <scope>NUCLEOTIDE SEQUENCE [LARGE SCALE GENOMIC DNA]</scope>
    <source>
        <strain evidence="2">cv. Xinhai21</strain>
        <tissue evidence="1">Leaf</tissue>
    </source>
</reference>
<gene>
    <name evidence="1" type="ORF">GOBAR_AA20368</name>
</gene>
<evidence type="ECO:0000313" key="2">
    <source>
        <dbReference type="Proteomes" id="UP000239757"/>
    </source>
</evidence>
<proteinExistence type="predicted"/>
<sequence length="98" mass="10727">MVIEGSFSGIGLGPFRRIKLGIEIFIIMGKNKPSLDAYSLQPSAASINVYTLVTNTKSTESCRLPVPDDRILSMLAIIVEESTRDVGPETEDEHSIVF</sequence>
<protein>
    <submittedName>
        <fullName evidence="1">Uncharacterized protein</fullName>
    </submittedName>
</protein>
<dbReference type="AlphaFoldDB" id="A0A2P5XAE0"/>